<evidence type="ECO:0000313" key="1">
    <source>
        <dbReference type="EMBL" id="KAF7814496.1"/>
    </source>
</evidence>
<evidence type="ECO:0000313" key="2">
    <source>
        <dbReference type="Proteomes" id="UP000634136"/>
    </source>
</evidence>
<dbReference type="Proteomes" id="UP000634136">
    <property type="component" value="Unassembled WGS sequence"/>
</dbReference>
<reference evidence="1" key="1">
    <citation type="submission" date="2020-09" db="EMBL/GenBank/DDBJ databases">
        <title>Genome-Enabled Discovery of Anthraquinone Biosynthesis in Senna tora.</title>
        <authorList>
            <person name="Kang S.-H."/>
            <person name="Pandey R.P."/>
            <person name="Lee C.-M."/>
            <person name="Sim J.-S."/>
            <person name="Jeong J.-T."/>
            <person name="Choi B.-S."/>
            <person name="Jung M."/>
            <person name="Ginzburg D."/>
            <person name="Zhao K."/>
            <person name="Won S.Y."/>
            <person name="Oh T.-J."/>
            <person name="Yu Y."/>
            <person name="Kim N.-H."/>
            <person name="Lee O.R."/>
            <person name="Lee T.-H."/>
            <person name="Bashyal P."/>
            <person name="Kim T.-S."/>
            <person name="Lee W.-H."/>
            <person name="Kawkins C."/>
            <person name="Kim C.-K."/>
            <person name="Kim J.S."/>
            <person name="Ahn B.O."/>
            <person name="Rhee S.Y."/>
            <person name="Sohng J.K."/>
        </authorList>
    </citation>
    <scope>NUCLEOTIDE SEQUENCE</scope>
    <source>
        <tissue evidence="1">Leaf</tissue>
    </source>
</reference>
<dbReference type="OrthoDB" id="200660at2759"/>
<dbReference type="EMBL" id="JAAIUW010000009">
    <property type="protein sequence ID" value="KAF7814496.1"/>
    <property type="molecule type" value="Genomic_DNA"/>
</dbReference>
<name>A0A834T3B1_9FABA</name>
<accession>A0A834T3B1</accession>
<dbReference type="AlphaFoldDB" id="A0A834T3B1"/>
<organism evidence="1 2">
    <name type="scientific">Senna tora</name>
    <dbReference type="NCBI Taxonomy" id="362788"/>
    <lineage>
        <taxon>Eukaryota</taxon>
        <taxon>Viridiplantae</taxon>
        <taxon>Streptophyta</taxon>
        <taxon>Embryophyta</taxon>
        <taxon>Tracheophyta</taxon>
        <taxon>Spermatophyta</taxon>
        <taxon>Magnoliopsida</taxon>
        <taxon>eudicotyledons</taxon>
        <taxon>Gunneridae</taxon>
        <taxon>Pentapetalae</taxon>
        <taxon>rosids</taxon>
        <taxon>fabids</taxon>
        <taxon>Fabales</taxon>
        <taxon>Fabaceae</taxon>
        <taxon>Caesalpinioideae</taxon>
        <taxon>Cassia clade</taxon>
        <taxon>Senna</taxon>
    </lineage>
</organism>
<sequence>METIMKDTFCDNEEISLDLIKPLLESISKENEVEDDKKLDELLGCKIKVWWPMDEK</sequence>
<gene>
    <name evidence="1" type="ORF">G2W53_028465</name>
</gene>
<comment type="caution">
    <text evidence="1">The sequence shown here is derived from an EMBL/GenBank/DDBJ whole genome shotgun (WGS) entry which is preliminary data.</text>
</comment>
<keyword evidence="2" id="KW-1185">Reference proteome</keyword>
<proteinExistence type="predicted"/>
<protein>
    <submittedName>
        <fullName evidence="1">Uncharacterized protein</fullName>
    </submittedName>
</protein>